<dbReference type="EMBL" id="JAMRYM010000003">
    <property type="protein sequence ID" value="MCM6761165.1"/>
    <property type="molecule type" value="Genomic_DNA"/>
</dbReference>
<feature type="transmembrane region" description="Helical" evidence="2">
    <location>
        <begin position="67"/>
        <end position="89"/>
    </location>
</feature>
<accession>A0A9X2DU80</accession>
<feature type="region of interest" description="Disordered" evidence="1">
    <location>
        <begin position="1"/>
        <end position="27"/>
    </location>
</feature>
<evidence type="ECO:0000313" key="3">
    <source>
        <dbReference type="EMBL" id="MCM6761165.1"/>
    </source>
</evidence>
<reference evidence="3" key="1">
    <citation type="submission" date="2022-06" db="EMBL/GenBank/DDBJ databases">
        <title>Whole genome shotgun sequencing (WGS) of Rathayibacter sp. ZW T2_19, isolated from stored onions (Allium cepa).</title>
        <authorList>
            <person name="Stoll D.A."/>
            <person name="Huch M."/>
        </authorList>
    </citation>
    <scope>NUCLEOTIDE SEQUENCE</scope>
    <source>
        <strain evidence="3">ZW T2_19</strain>
    </source>
</reference>
<feature type="compositionally biased region" description="Basic and acidic residues" evidence="1">
    <location>
        <begin position="17"/>
        <end position="27"/>
    </location>
</feature>
<organism evidence="3 4">
    <name type="scientific">Rathayibacter rubneri</name>
    <dbReference type="NCBI Taxonomy" id="2950106"/>
    <lineage>
        <taxon>Bacteria</taxon>
        <taxon>Bacillati</taxon>
        <taxon>Actinomycetota</taxon>
        <taxon>Actinomycetes</taxon>
        <taxon>Micrococcales</taxon>
        <taxon>Microbacteriaceae</taxon>
        <taxon>Rathayibacter</taxon>
    </lineage>
</organism>
<gene>
    <name evidence="3" type="ORF">NB037_01920</name>
</gene>
<dbReference type="RefSeq" id="WP_251943137.1">
    <property type="nucleotide sequence ID" value="NZ_JAMRYM010000003.1"/>
</dbReference>
<keyword evidence="2" id="KW-1133">Transmembrane helix</keyword>
<dbReference type="Proteomes" id="UP001155240">
    <property type="component" value="Unassembled WGS sequence"/>
</dbReference>
<dbReference type="AlphaFoldDB" id="A0A9X2DU80"/>
<sequence length="113" mass="12231">MGDADDERGDWQLPDSDSFRDKARPSHAQRADALKERVYVTFTAFAVCLTLGQHSEETTVAEASATLALTVVGTLLAVFLADVIAHIAIHSILPNTALVRHLATVSAGRSWSW</sequence>
<keyword evidence="4" id="KW-1185">Reference proteome</keyword>
<comment type="caution">
    <text evidence="3">The sequence shown here is derived from an EMBL/GenBank/DDBJ whole genome shotgun (WGS) entry which is preliminary data.</text>
</comment>
<protein>
    <submittedName>
        <fullName evidence="3">Uncharacterized protein</fullName>
    </submittedName>
</protein>
<evidence type="ECO:0000256" key="1">
    <source>
        <dbReference type="SAM" id="MobiDB-lite"/>
    </source>
</evidence>
<name>A0A9X2DU80_9MICO</name>
<evidence type="ECO:0000256" key="2">
    <source>
        <dbReference type="SAM" id="Phobius"/>
    </source>
</evidence>
<evidence type="ECO:0000313" key="4">
    <source>
        <dbReference type="Proteomes" id="UP001155240"/>
    </source>
</evidence>
<keyword evidence="2" id="KW-0472">Membrane</keyword>
<keyword evidence="2" id="KW-0812">Transmembrane</keyword>
<proteinExistence type="predicted"/>